<reference evidence="2" key="2">
    <citation type="journal article" date="2024" name="Antonie Van Leeuwenhoek">
        <title>Roseihalotalea indica gen. nov., sp. nov., a halophilic Bacteroidetes from mesopelagic Southwest Indian Ocean with higher carbohydrate metabolic potential.</title>
        <authorList>
            <person name="Chen B."/>
            <person name="Zhang M."/>
            <person name="Lin D."/>
            <person name="Ye J."/>
            <person name="Tang K."/>
        </authorList>
    </citation>
    <scope>NUCLEOTIDE SEQUENCE</scope>
    <source>
        <strain evidence="2">TK19036</strain>
    </source>
</reference>
<name>A0AA49JEC5_9BACT</name>
<dbReference type="EMBL" id="CP120682">
    <property type="protein sequence ID" value="WKN34059.1"/>
    <property type="molecule type" value="Genomic_DNA"/>
</dbReference>
<gene>
    <name evidence="2" type="ORF">K4G66_16895</name>
</gene>
<dbReference type="AlphaFoldDB" id="A0AA49JEC5"/>
<reference evidence="2" key="1">
    <citation type="journal article" date="2023" name="Comput. Struct. Biotechnol. J.">
        <title>Discovery of a novel marine Bacteroidetes with a rich repertoire of carbohydrate-active enzymes.</title>
        <authorList>
            <person name="Chen B."/>
            <person name="Liu G."/>
            <person name="Chen Q."/>
            <person name="Wang H."/>
            <person name="Liu L."/>
            <person name="Tang K."/>
        </authorList>
    </citation>
    <scope>NUCLEOTIDE SEQUENCE</scope>
    <source>
        <strain evidence="2">TK19036</strain>
    </source>
</reference>
<sequence length="149" mass="16458">MAKVQRDQPSEMHPLFPTGAWEGFYTYAMGPDADKHQMRCMLTFKNGTVTGGGSDDVGSFTYKGSYDTEQLICTMTKQYQTHTVSYQGQVDENGIWGTWKMRGGNGGFHIWPKASAKGGEAQLVEAEAKEKEQVQEVPVVAPEKKELGS</sequence>
<evidence type="ECO:0000313" key="2">
    <source>
        <dbReference type="EMBL" id="WKN34059.1"/>
    </source>
</evidence>
<protein>
    <submittedName>
        <fullName evidence="2">Uncharacterized protein</fullName>
    </submittedName>
</protein>
<feature type="region of interest" description="Disordered" evidence="1">
    <location>
        <begin position="127"/>
        <end position="149"/>
    </location>
</feature>
<evidence type="ECO:0000256" key="1">
    <source>
        <dbReference type="SAM" id="MobiDB-lite"/>
    </source>
</evidence>
<proteinExistence type="predicted"/>
<accession>A0AA49JEC5</accession>
<organism evidence="2">
    <name type="scientific">Roseihalotalea indica</name>
    <dbReference type="NCBI Taxonomy" id="2867963"/>
    <lineage>
        <taxon>Bacteria</taxon>
        <taxon>Pseudomonadati</taxon>
        <taxon>Bacteroidota</taxon>
        <taxon>Cytophagia</taxon>
        <taxon>Cytophagales</taxon>
        <taxon>Catalimonadaceae</taxon>
        <taxon>Roseihalotalea</taxon>
    </lineage>
</organism>